<dbReference type="GO" id="GO:0016740">
    <property type="term" value="F:transferase activity"/>
    <property type="evidence" value="ECO:0007669"/>
    <property type="project" value="UniProtKB-KW"/>
</dbReference>
<keyword evidence="4" id="KW-1185">Reference proteome</keyword>
<dbReference type="Pfam" id="PF01206">
    <property type="entry name" value="TusA"/>
    <property type="match status" value="1"/>
</dbReference>
<feature type="domain" description="UPF0033" evidence="2">
    <location>
        <begin position="10"/>
        <end position="34"/>
    </location>
</feature>
<accession>A0A238WHT6</accession>
<evidence type="ECO:0000313" key="3">
    <source>
        <dbReference type="EMBL" id="SNR46037.1"/>
    </source>
</evidence>
<dbReference type="PANTHER" id="PTHR33279">
    <property type="entry name" value="SULFUR CARRIER PROTEIN YEDF-RELATED"/>
    <property type="match status" value="1"/>
</dbReference>
<dbReference type="PROSITE" id="PS01148">
    <property type="entry name" value="UPF0033"/>
    <property type="match status" value="1"/>
</dbReference>
<dbReference type="OrthoDB" id="45650at2157"/>
<sequence length="84" mass="8946">MSTETADETLDVKGLNCPMPVIKTKGAFDELANGETMEVVSTDSGSMSDIAGWAESTDGAELVDQVEATEDGTAVYKHYVRKAE</sequence>
<dbReference type="InterPro" id="IPR001455">
    <property type="entry name" value="TusA-like"/>
</dbReference>
<evidence type="ECO:0000313" key="4">
    <source>
        <dbReference type="Proteomes" id="UP000198397"/>
    </source>
</evidence>
<dbReference type="Gene3D" id="3.30.110.40">
    <property type="entry name" value="TusA-like domain"/>
    <property type="match status" value="1"/>
</dbReference>
<dbReference type="InterPro" id="IPR036868">
    <property type="entry name" value="TusA-like_sf"/>
</dbReference>
<gene>
    <name evidence="3" type="ORF">SAMN06264855_10810</name>
</gene>
<evidence type="ECO:0000256" key="1">
    <source>
        <dbReference type="ARBA" id="ARBA00008984"/>
    </source>
</evidence>
<keyword evidence="3" id="KW-0808">Transferase</keyword>
<dbReference type="SUPFAM" id="SSF64307">
    <property type="entry name" value="SirA-like"/>
    <property type="match status" value="1"/>
</dbReference>
<dbReference type="EMBL" id="FZNQ01000008">
    <property type="protein sequence ID" value="SNR46037.1"/>
    <property type="molecule type" value="Genomic_DNA"/>
</dbReference>
<evidence type="ECO:0000259" key="2">
    <source>
        <dbReference type="PROSITE" id="PS01148"/>
    </source>
</evidence>
<comment type="similarity">
    <text evidence="1">Belongs to the sulfur carrier protein TusA family.</text>
</comment>
<name>A0A238WHT6_HALVU</name>
<reference evidence="3 4" key="1">
    <citation type="submission" date="2017-06" db="EMBL/GenBank/DDBJ databases">
        <authorList>
            <person name="Kim H.J."/>
            <person name="Triplett B.A."/>
        </authorList>
    </citation>
    <scope>NUCLEOTIDE SEQUENCE [LARGE SCALE GENOMIC DNA]</scope>
    <source>
        <strain evidence="3 4">DSM 8800</strain>
    </source>
</reference>
<dbReference type="CDD" id="cd00291">
    <property type="entry name" value="SirA_YedF_YeeD"/>
    <property type="match status" value="1"/>
</dbReference>
<dbReference type="PANTHER" id="PTHR33279:SF6">
    <property type="entry name" value="SULFUR CARRIER PROTEIN YEDF-RELATED"/>
    <property type="match status" value="1"/>
</dbReference>
<protein>
    <submittedName>
        <fullName evidence="3">TusA-related sulfurtransferase</fullName>
    </submittedName>
</protein>
<proteinExistence type="inferred from homology"/>
<dbReference type="RefSeq" id="WP_089384823.1">
    <property type="nucleotide sequence ID" value="NZ_FZNQ01000008.1"/>
</dbReference>
<organism evidence="3 4">
    <name type="scientific">Halorubrum vacuolatum</name>
    <name type="common">Natronobacterium vacuolatum</name>
    <dbReference type="NCBI Taxonomy" id="63740"/>
    <lineage>
        <taxon>Archaea</taxon>
        <taxon>Methanobacteriati</taxon>
        <taxon>Methanobacteriota</taxon>
        <taxon>Stenosarchaea group</taxon>
        <taxon>Halobacteria</taxon>
        <taxon>Halobacteriales</taxon>
        <taxon>Haloferacaceae</taxon>
        <taxon>Halorubrum</taxon>
    </lineage>
</organism>
<dbReference type="Proteomes" id="UP000198397">
    <property type="component" value="Unassembled WGS sequence"/>
</dbReference>
<dbReference type="AlphaFoldDB" id="A0A238WHT6"/>